<dbReference type="Pfam" id="PF02682">
    <property type="entry name" value="CT_C_D"/>
    <property type="match status" value="1"/>
</dbReference>
<dbReference type="EMBL" id="RPHB01000004">
    <property type="protein sequence ID" value="MBW3468154.1"/>
    <property type="molecule type" value="Genomic_DNA"/>
</dbReference>
<dbReference type="PANTHER" id="PTHR34698">
    <property type="entry name" value="5-OXOPROLINASE SUBUNIT B"/>
    <property type="match status" value="1"/>
</dbReference>
<protein>
    <submittedName>
        <fullName evidence="2">5-oxoprolinase subunit PxpB</fullName>
        <ecNumber evidence="2">3.5.2.9</ecNumber>
    </submittedName>
</protein>
<dbReference type="InterPro" id="IPR003833">
    <property type="entry name" value="CT_C_D"/>
</dbReference>
<dbReference type="NCBIfam" id="TIGR00370">
    <property type="entry name" value="5-oxoprolinase subunit PxpB"/>
    <property type="match status" value="1"/>
</dbReference>
<keyword evidence="3" id="KW-1185">Reference proteome</keyword>
<accession>A0A951IXX9</accession>
<dbReference type="Proteomes" id="UP000727490">
    <property type="component" value="Unassembled WGS sequence"/>
</dbReference>
<feature type="domain" description="Carboxyltransferase" evidence="1">
    <location>
        <begin position="1"/>
        <end position="203"/>
    </location>
</feature>
<name>A0A951IXX9_9BACT</name>
<organism evidence="2 3">
    <name type="scientific">Arthrospiribacter ruber</name>
    <dbReference type="NCBI Taxonomy" id="2487934"/>
    <lineage>
        <taxon>Bacteria</taxon>
        <taxon>Pseudomonadati</taxon>
        <taxon>Bacteroidota</taxon>
        <taxon>Cytophagia</taxon>
        <taxon>Cytophagales</taxon>
        <taxon>Cyclobacteriaceae</taxon>
        <taxon>Arthrospiribacter</taxon>
    </lineage>
</organism>
<evidence type="ECO:0000313" key="2">
    <source>
        <dbReference type="EMBL" id="MBW3468154.1"/>
    </source>
</evidence>
<evidence type="ECO:0000313" key="3">
    <source>
        <dbReference type="Proteomes" id="UP000727490"/>
    </source>
</evidence>
<dbReference type="PANTHER" id="PTHR34698:SF2">
    <property type="entry name" value="5-OXOPROLINASE SUBUNIT B"/>
    <property type="match status" value="1"/>
</dbReference>
<comment type="caution">
    <text evidence="2">The sequence shown here is derived from an EMBL/GenBank/DDBJ whole genome shotgun (WGS) entry which is preliminary data.</text>
</comment>
<proteinExistence type="predicted"/>
<dbReference type="InterPro" id="IPR010016">
    <property type="entry name" value="PxpB"/>
</dbReference>
<gene>
    <name evidence="2" type="primary">pxpB</name>
    <name evidence="2" type="ORF">EGN73_10055</name>
</gene>
<dbReference type="AlphaFoldDB" id="A0A951IXX9"/>
<sequence>MNIHIKHIHQKLVEIFWQKEISPKILHEMIVTKSFLENQYADGIKEIRMGYHSLSLKLSLDMSKQDAEELLEEIQNIKLDQTAFSSKTWTLPVCYSKEMGKDLESLSKLHQMEIEEIISRHSTPEYLLYFYGFIPGFMYLGGLDDTLFTPRKSNPDRAIAAGSVAIGGYQTGIYPNESPGGWHVIGNCPLPLFDIHQHPPVMPQVGDKVRFRSVEIIEYEEIKAMVNKGEFNWSHD</sequence>
<dbReference type="SMART" id="SM00796">
    <property type="entry name" value="AHS1"/>
    <property type="match status" value="1"/>
</dbReference>
<keyword evidence="2" id="KW-0378">Hydrolase</keyword>
<reference evidence="2 3" key="1">
    <citation type="journal article" date="2020" name="Syst. Appl. Microbiol.">
        <title>Arthrospiribacter ruber gen. nov., sp. nov., a novel bacterium isolated from Arthrospira cultures.</title>
        <authorList>
            <person name="Waleron M."/>
            <person name="Misztak A."/>
            <person name="Waleron M.M."/>
            <person name="Furmaniak M."/>
            <person name="Mrozik A."/>
            <person name="Waleron K."/>
        </authorList>
    </citation>
    <scope>NUCLEOTIDE SEQUENCE [LARGE SCALE GENOMIC DNA]</scope>
    <source>
        <strain evidence="2 3">DPMB0001</strain>
    </source>
</reference>
<dbReference type="EC" id="3.5.2.9" evidence="2"/>
<dbReference type="GO" id="GO:0017168">
    <property type="term" value="F:5-oxoprolinase (ATP-hydrolyzing) activity"/>
    <property type="evidence" value="ECO:0007669"/>
    <property type="project" value="UniProtKB-EC"/>
</dbReference>
<dbReference type="RefSeq" id="WP_219289005.1">
    <property type="nucleotide sequence ID" value="NZ_RPHB01000004.1"/>
</dbReference>
<evidence type="ECO:0000259" key="1">
    <source>
        <dbReference type="SMART" id="SM00796"/>
    </source>
</evidence>